<dbReference type="AlphaFoldDB" id="A0A814VZH4"/>
<name>A0A814VZH4_9BILA</name>
<dbReference type="EMBL" id="CAJNOH010000541">
    <property type="protein sequence ID" value="CAF1070289.1"/>
    <property type="molecule type" value="Genomic_DNA"/>
</dbReference>
<dbReference type="Proteomes" id="UP000663870">
    <property type="component" value="Unassembled WGS sequence"/>
</dbReference>
<accession>A0A814VZH4</accession>
<comment type="caution">
    <text evidence="3">The sequence shown here is derived from an EMBL/GenBank/DDBJ whole genome shotgun (WGS) entry which is preliminary data.</text>
</comment>
<feature type="coiled-coil region" evidence="1">
    <location>
        <begin position="31"/>
        <end position="65"/>
    </location>
</feature>
<organism evidence="3 4">
    <name type="scientific">Rotaria sordida</name>
    <dbReference type="NCBI Taxonomy" id="392033"/>
    <lineage>
        <taxon>Eukaryota</taxon>
        <taxon>Metazoa</taxon>
        <taxon>Spiralia</taxon>
        <taxon>Gnathifera</taxon>
        <taxon>Rotifera</taxon>
        <taxon>Eurotatoria</taxon>
        <taxon>Bdelloidea</taxon>
        <taxon>Philodinida</taxon>
        <taxon>Philodinidae</taxon>
        <taxon>Rotaria</taxon>
    </lineage>
</organism>
<keyword evidence="4" id="KW-1185">Reference proteome</keyword>
<dbReference type="EMBL" id="CAJNOL010000774">
    <property type="protein sequence ID" value="CAF1195370.1"/>
    <property type="molecule type" value="Genomic_DNA"/>
</dbReference>
<evidence type="ECO:0000313" key="2">
    <source>
        <dbReference type="EMBL" id="CAF1070289.1"/>
    </source>
</evidence>
<evidence type="ECO:0000313" key="3">
    <source>
        <dbReference type="EMBL" id="CAF1195370.1"/>
    </source>
</evidence>
<sequence length="113" mass="13189">MSLIRSKSSDFKKKINYCQLPTGRIANIRQARQLIQQYEQYSREADQFNEQYNQLQQQLASDQLDPNAEAAAIAASDRVIDSRETFRQRMVHLKALYDQAITYMNTKGKRQSI</sequence>
<keyword evidence="1" id="KW-0175">Coiled coil</keyword>
<proteinExistence type="predicted"/>
<gene>
    <name evidence="3" type="ORF">JXQ802_LOCUS24117</name>
    <name evidence="2" type="ORF">PYM288_LOCUS18122</name>
</gene>
<reference evidence="3" key="1">
    <citation type="submission" date="2021-02" db="EMBL/GenBank/DDBJ databases">
        <authorList>
            <person name="Nowell W R."/>
        </authorList>
    </citation>
    <scope>NUCLEOTIDE SEQUENCE</scope>
</reference>
<protein>
    <submittedName>
        <fullName evidence="3">Uncharacterized protein</fullName>
    </submittedName>
</protein>
<evidence type="ECO:0000256" key="1">
    <source>
        <dbReference type="SAM" id="Coils"/>
    </source>
</evidence>
<evidence type="ECO:0000313" key="4">
    <source>
        <dbReference type="Proteomes" id="UP000663870"/>
    </source>
</evidence>
<dbReference type="Proteomes" id="UP000663854">
    <property type="component" value="Unassembled WGS sequence"/>
</dbReference>